<dbReference type="EMBL" id="KL363230">
    <property type="protein sequence ID" value="KFD52233.1"/>
    <property type="molecule type" value="Genomic_DNA"/>
</dbReference>
<evidence type="ECO:0000256" key="2">
    <source>
        <dbReference type="SAM" id="Phobius"/>
    </source>
</evidence>
<feature type="region of interest" description="Disordered" evidence="1">
    <location>
        <begin position="43"/>
        <end position="73"/>
    </location>
</feature>
<name>A0A085M4T7_9BILA</name>
<organism evidence="3 5">
    <name type="scientific">Trichuris suis</name>
    <name type="common">pig whipworm</name>
    <dbReference type="NCBI Taxonomy" id="68888"/>
    <lineage>
        <taxon>Eukaryota</taxon>
        <taxon>Metazoa</taxon>
        <taxon>Ecdysozoa</taxon>
        <taxon>Nematoda</taxon>
        <taxon>Enoplea</taxon>
        <taxon>Dorylaimia</taxon>
        <taxon>Trichinellida</taxon>
        <taxon>Trichuridae</taxon>
        <taxon>Trichuris</taxon>
    </lineage>
</organism>
<dbReference type="AlphaFoldDB" id="A0A085M4T7"/>
<reference evidence="3 5" key="1">
    <citation type="journal article" date="2014" name="Nat. Genet.">
        <title>Genome and transcriptome of the porcine whipworm Trichuris suis.</title>
        <authorList>
            <person name="Jex A.R."/>
            <person name="Nejsum P."/>
            <person name="Schwarz E.M."/>
            <person name="Hu L."/>
            <person name="Young N.D."/>
            <person name="Hall R.S."/>
            <person name="Korhonen P.K."/>
            <person name="Liao S."/>
            <person name="Thamsborg S."/>
            <person name="Xia J."/>
            <person name="Xu P."/>
            <person name="Wang S."/>
            <person name="Scheerlinck J.P."/>
            <person name="Hofmann A."/>
            <person name="Sternberg P.W."/>
            <person name="Wang J."/>
            <person name="Gasser R.B."/>
        </authorList>
    </citation>
    <scope>NUCLEOTIDE SEQUENCE [LARGE SCALE GENOMIC DNA]</scope>
    <source>
        <strain evidence="4">DCEP-RM93F</strain>
        <strain evidence="3">DCEP-RM93M</strain>
    </source>
</reference>
<evidence type="ECO:0000313" key="5">
    <source>
        <dbReference type="Proteomes" id="UP000030764"/>
    </source>
</evidence>
<gene>
    <name evidence="3" type="ORF">M513_06946</name>
    <name evidence="4" type="ORF">M514_06946</name>
</gene>
<protein>
    <submittedName>
        <fullName evidence="3">Uncharacterized protein</fullName>
    </submittedName>
</protein>
<dbReference type="EMBL" id="KL367488">
    <property type="protein sequence ID" value="KFD70319.1"/>
    <property type="molecule type" value="Genomic_DNA"/>
</dbReference>
<dbReference type="Proteomes" id="UP000030758">
    <property type="component" value="Unassembled WGS sequence"/>
</dbReference>
<accession>A0A085M4T7</accession>
<keyword evidence="2" id="KW-0812">Transmembrane</keyword>
<feature type="compositionally biased region" description="Low complexity" evidence="1">
    <location>
        <begin position="43"/>
        <end position="60"/>
    </location>
</feature>
<keyword evidence="2" id="KW-0472">Membrane</keyword>
<dbReference type="Proteomes" id="UP000030764">
    <property type="component" value="Unassembled WGS sequence"/>
</dbReference>
<evidence type="ECO:0000313" key="4">
    <source>
        <dbReference type="EMBL" id="KFD70319.1"/>
    </source>
</evidence>
<keyword evidence="2" id="KW-1133">Transmembrane helix</keyword>
<sequence>MHSAPFAVYPDSAIGYGLWFALYIVSLLAILASVFLCGGGAKPAEGGAAAPAGDAAAPAGGAAGGDKPPDAPK</sequence>
<evidence type="ECO:0000256" key="1">
    <source>
        <dbReference type="SAM" id="MobiDB-lite"/>
    </source>
</evidence>
<keyword evidence="5" id="KW-1185">Reference proteome</keyword>
<evidence type="ECO:0000313" key="3">
    <source>
        <dbReference type="EMBL" id="KFD52233.1"/>
    </source>
</evidence>
<feature type="transmembrane region" description="Helical" evidence="2">
    <location>
        <begin position="16"/>
        <end position="37"/>
    </location>
</feature>
<proteinExistence type="predicted"/>